<dbReference type="InterPro" id="IPR050204">
    <property type="entry name" value="AraC_XylS_family_regulators"/>
</dbReference>
<evidence type="ECO:0000256" key="3">
    <source>
        <dbReference type="ARBA" id="ARBA00023163"/>
    </source>
</evidence>
<dbReference type="PROSITE" id="PS00041">
    <property type="entry name" value="HTH_ARAC_FAMILY_1"/>
    <property type="match status" value="1"/>
</dbReference>
<evidence type="ECO:0000313" key="6">
    <source>
        <dbReference type="Proteomes" id="UP001139971"/>
    </source>
</evidence>
<sequence length="291" mass="31688">MLVTSQTLPAGARCERYGSEAIDLDALVAIVGAGRGCTLQCAAAPAAIWLPLHGRLQLTGPDGTQTLAAGELVVTEASQRVQARGTGAALWLVVAGGRLAWEQAFAGLVEHPRGEAVLLPGRQRADAMLRRAALRLARAARHAPRDAYDAAVAFAALVAELQAEYEPLVARCPGRTLAQRRAVFARLQRVHQYLRANCHHDLDIDHLARMASYSSWHFIRAYSDVYGRTPHVALVAYRLERARELLMRSQLAVAEVALASGFENRCAFSRLFKRRFGVTAISLRHAARLAA</sequence>
<organism evidence="5 6">
    <name type="scientific">Tahibacter soli</name>
    <dbReference type="NCBI Taxonomy" id="2983605"/>
    <lineage>
        <taxon>Bacteria</taxon>
        <taxon>Pseudomonadati</taxon>
        <taxon>Pseudomonadota</taxon>
        <taxon>Gammaproteobacteria</taxon>
        <taxon>Lysobacterales</taxon>
        <taxon>Rhodanobacteraceae</taxon>
        <taxon>Tahibacter</taxon>
    </lineage>
</organism>
<dbReference type="InterPro" id="IPR009057">
    <property type="entry name" value="Homeodomain-like_sf"/>
</dbReference>
<dbReference type="SUPFAM" id="SSF46689">
    <property type="entry name" value="Homeodomain-like"/>
    <property type="match status" value="2"/>
</dbReference>
<protein>
    <submittedName>
        <fullName evidence="5">AraC family transcriptional regulator</fullName>
    </submittedName>
</protein>
<dbReference type="GO" id="GO:0003700">
    <property type="term" value="F:DNA-binding transcription factor activity"/>
    <property type="evidence" value="ECO:0007669"/>
    <property type="project" value="InterPro"/>
</dbReference>
<evidence type="ECO:0000256" key="2">
    <source>
        <dbReference type="ARBA" id="ARBA00023125"/>
    </source>
</evidence>
<dbReference type="PANTHER" id="PTHR46796:SF7">
    <property type="entry name" value="ARAC FAMILY TRANSCRIPTIONAL REGULATOR"/>
    <property type="match status" value="1"/>
</dbReference>
<evidence type="ECO:0000256" key="1">
    <source>
        <dbReference type="ARBA" id="ARBA00023015"/>
    </source>
</evidence>
<dbReference type="RefSeq" id="WP_263540933.1">
    <property type="nucleotide sequence ID" value="NZ_JAOVZO020000019.1"/>
</dbReference>
<dbReference type="PANTHER" id="PTHR46796">
    <property type="entry name" value="HTH-TYPE TRANSCRIPTIONAL ACTIVATOR RHAS-RELATED"/>
    <property type="match status" value="1"/>
</dbReference>
<proteinExistence type="predicted"/>
<reference evidence="5" key="1">
    <citation type="submission" date="2023-02" db="EMBL/GenBank/DDBJ databases">
        <title>Tahibacter soli sp. nov. isolated from soil.</title>
        <authorList>
            <person name="Baek J.H."/>
            <person name="Lee J.K."/>
            <person name="Choi D.G."/>
            <person name="Jeon C.O."/>
        </authorList>
    </citation>
    <scope>NUCLEOTIDE SEQUENCE</scope>
    <source>
        <strain evidence="5">BL</strain>
    </source>
</reference>
<keyword evidence="3" id="KW-0804">Transcription</keyword>
<dbReference type="InterPro" id="IPR018060">
    <property type="entry name" value="HTH_AraC"/>
</dbReference>
<dbReference type="Pfam" id="PF12833">
    <property type="entry name" value="HTH_18"/>
    <property type="match status" value="1"/>
</dbReference>
<dbReference type="InterPro" id="IPR018062">
    <property type="entry name" value="HTH_AraC-typ_CS"/>
</dbReference>
<dbReference type="GO" id="GO:0043565">
    <property type="term" value="F:sequence-specific DNA binding"/>
    <property type="evidence" value="ECO:0007669"/>
    <property type="project" value="InterPro"/>
</dbReference>
<dbReference type="Gene3D" id="1.10.10.60">
    <property type="entry name" value="Homeodomain-like"/>
    <property type="match status" value="2"/>
</dbReference>
<keyword evidence="2" id="KW-0238">DNA-binding</keyword>
<name>A0A9X3YM66_9GAMM</name>
<dbReference type="SMART" id="SM00342">
    <property type="entry name" value="HTH_ARAC"/>
    <property type="match status" value="1"/>
</dbReference>
<keyword evidence="1" id="KW-0805">Transcription regulation</keyword>
<evidence type="ECO:0000313" key="5">
    <source>
        <dbReference type="EMBL" id="MDC8014827.1"/>
    </source>
</evidence>
<dbReference type="AlphaFoldDB" id="A0A9X3YM66"/>
<gene>
    <name evidence="5" type="ORF">OD750_019960</name>
</gene>
<accession>A0A9X3YM66</accession>
<dbReference type="EMBL" id="JAOVZO020000019">
    <property type="protein sequence ID" value="MDC8014827.1"/>
    <property type="molecule type" value="Genomic_DNA"/>
</dbReference>
<evidence type="ECO:0000259" key="4">
    <source>
        <dbReference type="PROSITE" id="PS01124"/>
    </source>
</evidence>
<feature type="domain" description="HTH araC/xylS-type" evidence="4">
    <location>
        <begin position="188"/>
        <end position="286"/>
    </location>
</feature>
<comment type="caution">
    <text evidence="5">The sequence shown here is derived from an EMBL/GenBank/DDBJ whole genome shotgun (WGS) entry which is preliminary data.</text>
</comment>
<dbReference type="Proteomes" id="UP001139971">
    <property type="component" value="Unassembled WGS sequence"/>
</dbReference>
<dbReference type="PROSITE" id="PS01124">
    <property type="entry name" value="HTH_ARAC_FAMILY_2"/>
    <property type="match status" value="1"/>
</dbReference>
<keyword evidence="6" id="KW-1185">Reference proteome</keyword>